<dbReference type="KEGG" id="bon:A361_03070"/>
<name>A0A160M6S8_9BACI</name>
<evidence type="ECO:0000259" key="2">
    <source>
        <dbReference type="Pfam" id="PF08327"/>
    </source>
</evidence>
<dbReference type="Gene3D" id="3.30.530.20">
    <property type="match status" value="1"/>
</dbReference>
<dbReference type="RefSeq" id="WP_009335417.1">
    <property type="nucleotide sequence ID" value="NZ_CP015506.1"/>
</dbReference>
<dbReference type="EMBL" id="CP015506">
    <property type="protein sequence ID" value="AND38147.1"/>
    <property type="molecule type" value="Genomic_DNA"/>
</dbReference>
<dbReference type="InterPro" id="IPR023393">
    <property type="entry name" value="START-like_dom_sf"/>
</dbReference>
<dbReference type="Pfam" id="PF08327">
    <property type="entry name" value="AHSA1"/>
    <property type="match status" value="1"/>
</dbReference>
<comment type="similarity">
    <text evidence="1">Belongs to the AHA1 family.</text>
</comment>
<evidence type="ECO:0000256" key="1">
    <source>
        <dbReference type="ARBA" id="ARBA00006817"/>
    </source>
</evidence>
<gene>
    <name evidence="3" type="ORF">A361_03070</name>
</gene>
<dbReference type="eggNOG" id="COG3832">
    <property type="taxonomic scope" value="Bacteria"/>
</dbReference>
<feature type="domain" description="Activator of Hsp90 ATPase homologue 1/2-like C-terminal" evidence="2">
    <location>
        <begin position="15"/>
        <end position="149"/>
    </location>
</feature>
<evidence type="ECO:0000313" key="3">
    <source>
        <dbReference type="EMBL" id="AND38147.1"/>
    </source>
</evidence>
<organism evidence="3 4">
    <name type="scientific">Cytobacillus oceanisediminis 2691</name>
    <dbReference type="NCBI Taxonomy" id="1196031"/>
    <lineage>
        <taxon>Bacteria</taxon>
        <taxon>Bacillati</taxon>
        <taxon>Bacillota</taxon>
        <taxon>Bacilli</taxon>
        <taxon>Bacillales</taxon>
        <taxon>Bacillaceae</taxon>
        <taxon>Cytobacillus</taxon>
    </lineage>
</organism>
<dbReference type="SUPFAM" id="SSF55961">
    <property type="entry name" value="Bet v1-like"/>
    <property type="match status" value="1"/>
</dbReference>
<accession>A0A160M6S8</accession>
<protein>
    <recommendedName>
        <fullName evidence="2">Activator of Hsp90 ATPase homologue 1/2-like C-terminal domain-containing protein</fullName>
    </recommendedName>
</protein>
<reference evidence="3 4" key="1">
    <citation type="submission" date="2016-04" db="EMBL/GenBank/DDBJ databases">
        <title>Complete genome sequence of Bacillus oceanisediminis strain 2691.</title>
        <authorList>
            <person name="Jeong H."/>
            <person name="Kim H.J."/>
            <person name="Lee D.-W."/>
        </authorList>
    </citation>
    <scope>NUCLEOTIDE SEQUENCE [LARGE SCALE GENOMIC DNA]</scope>
    <source>
        <strain evidence="3 4">2691</strain>
    </source>
</reference>
<dbReference type="Proteomes" id="UP000077856">
    <property type="component" value="Chromosome"/>
</dbReference>
<dbReference type="AlphaFoldDB" id="A0A160M6S8"/>
<proteinExistence type="inferred from homology"/>
<dbReference type="InterPro" id="IPR013538">
    <property type="entry name" value="ASHA1/2-like_C"/>
</dbReference>
<evidence type="ECO:0000313" key="4">
    <source>
        <dbReference type="Proteomes" id="UP000077856"/>
    </source>
</evidence>
<sequence>MKEMLVYRYEDVIHAPIDLVFKYVDDDEKIKLWNTMLIENIYDNEENKPVPVPGTKFVTVQKLDKKIIKIDSELIEYKAPHKVVMHSHSKEGLSISKYLLSREHNGTRLIVEASLVPSNFFYKLTTRLLGWTAKFVFEEQYQNLKRYVENEAVDDE</sequence>